<keyword evidence="10" id="KW-1185">Reference proteome</keyword>
<feature type="short sequence motif" description="Bipartite nuclear localization signal" evidence="4">
    <location>
        <begin position="212"/>
        <end position="222"/>
    </location>
</feature>
<dbReference type="STRING" id="29655.A0A0K9NJK3"/>
<dbReference type="GO" id="GO:0032502">
    <property type="term" value="P:developmental process"/>
    <property type="evidence" value="ECO:0007669"/>
    <property type="project" value="InterPro"/>
</dbReference>
<dbReference type="InterPro" id="IPR014978">
    <property type="entry name" value="Gln-Leu-Gln_QLQ"/>
</dbReference>
<evidence type="ECO:0000259" key="7">
    <source>
        <dbReference type="PROSITE" id="PS51666"/>
    </source>
</evidence>
<evidence type="ECO:0000256" key="6">
    <source>
        <dbReference type="SAM" id="MobiDB-lite"/>
    </source>
</evidence>
<dbReference type="SMART" id="SM00951">
    <property type="entry name" value="QLQ"/>
    <property type="match status" value="1"/>
</dbReference>
<keyword evidence="5" id="KW-0804">Transcription</keyword>
<dbReference type="InterPro" id="IPR014977">
    <property type="entry name" value="WRC_dom"/>
</dbReference>
<dbReference type="GO" id="GO:0006351">
    <property type="term" value="P:DNA-templated transcription"/>
    <property type="evidence" value="ECO:0007669"/>
    <property type="project" value="UniProtKB-UniRule"/>
</dbReference>
<evidence type="ECO:0000259" key="8">
    <source>
        <dbReference type="PROSITE" id="PS51667"/>
    </source>
</evidence>
<dbReference type="PROSITE" id="PS51666">
    <property type="entry name" value="QLQ"/>
    <property type="match status" value="1"/>
</dbReference>
<feature type="region of interest" description="Disordered" evidence="6">
    <location>
        <begin position="238"/>
        <end position="340"/>
    </location>
</feature>
<protein>
    <recommendedName>
        <fullName evidence="5">Growth-regulating factor</fullName>
    </recommendedName>
</protein>
<proteinExistence type="inferred from homology"/>
<evidence type="ECO:0000256" key="3">
    <source>
        <dbReference type="ARBA" id="ARBA00023242"/>
    </source>
</evidence>
<gene>
    <name evidence="9" type="ORF">ZOSMA_8G00940</name>
</gene>
<dbReference type="Pfam" id="PF08880">
    <property type="entry name" value="QLQ"/>
    <property type="match status" value="1"/>
</dbReference>
<evidence type="ECO:0000256" key="2">
    <source>
        <dbReference type="ARBA" id="ARBA00008122"/>
    </source>
</evidence>
<comment type="function">
    <text evidence="5">Transcription activator.</text>
</comment>
<evidence type="ECO:0000256" key="5">
    <source>
        <dbReference type="RuleBase" id="RU367127"/>
    </source>
</evidence>
<dbReference type="PROSITE" id="PS51667">
    <property type="entry name" value="WRC"/>
    <property type="match status" value="1"/>
</dbReference>
<feature type="domain" description="QLQ" evidence="7">
    <location>
        <begin position="136"/>
        <end position="171"/>
    </location>
</feature>
<feature type="region of interest" description="Disordered" evidence="6">
    <location>
        <begin position="448"/>
        <end position="482"/>
    </location>
</feature>
<accession>A0A0K9NJK3</accession>
<keyword evidence="3 4" id="KW-0539">Nucleus</keyword>
<evidence type="ECO:0000313" key="10">
    <source>
        <dbReference type="Proteomes" id="UP000036987"/>
    </source>
</evidence>
<evidence type="ECO:0000256" key="1">
    <source>
        <dbReference type="ARBA" id="ARBA00004123"/>
    </source>
</evidence>
<feature type="compositionally biased region" description="Acidic residues" evidence="6">
    <location>
        <begin position="21"/>
        <end position="31"/>
    </location>
</feature>
<feature type="short sequence motif" description="Bipartite nuclear localization signal" evidence="4">
    <location>
        <begin position="240"/>
        <end position="247"/>
    </location>
</feature>
<name>A0A0K9NJK3_ZOSMR</name>
<reference evidence="10" key="1">
    <citation type="journal article" date="2016" name="Nature">
        <title>The genome of the seagrass Zostera marina reveals angiosperm adaptation to the sea.</title>
        <authorList>
            <person name="Olsen J.L."/>
            <person name="Rouze P."/>
            <person name="Verhelst B."/>
            <person name="Lin Y.-C."/>
            <person name="Bayer T."/>
            <person name="Collen J."/>
            <person name="Dattolo E."/>
            <person name="De Paoli E."/>
            <person name="Dittami S."/>
            <person name="Maumus F."/>
            <person name="Michel G."/>
            <person name="Kersting A."/>
            <person name="Lauritano C."/>
            <person name="Lohaus R."/>
            <person name="Toepel M."/>
            <person name="Tonon T."/>
            <person name="Vanneste K."/>
            <person name="Amirebrahimi M."/>
            <person name="Brakel J."/>
            <person name="Bostroem C."/>
            <person name="Chovatia M."/>
            <person name="Grimwood J."/>
            <person name="Jenkins J.W."/>
            <person name="Jueterbock A."/>
            <person name="Mraz A."/>
            <person name="Stam W.T."/>
            <person name="Tice H."/>
            <person name="Bornberg-Bauer E."/>
            <person name="Green P.J."/>
            <person name="Pearson G.A."/>
            <person name="Procaccini G."/>
            <person name="Duarte C.M."/>
            <person name="Schmutz J."/>
            <person name="Reusch T.B.H."/>
            <person name="Van de Peer Y."/>
        </authorList>
    </citation>
    <scope>NUCLEOTIDE SEQUENCE [LARGE SCALE GENOMIC DNA]</scope>
    <source>
        <strain evidence="10">cv. Finnish</strain>
    </source>
</reference>
<feature type="region of interest" description="Disordered" evidence="6">
    <location>
        <begin position="1"/>
        <end position="63"/>
    </location>
</feature>
<feature type="compositionally biased region" description="Polar residues" evidence="6">
    <location>
        <begin position="448"/>
        <end position="457"/>
    </location>
</feature>
<dbReference type="PANTHER" id="PTHR31602">
    <property type="entry name" value="GROWTH-REGULATING FACTOR 5"/>
    <property type="match status" value="1"/>
</dbReference>
<dbReference type="Pfam" id="PF08879">
    <property type="entry name" value="WRC"/>
    <property type="match status" value="1"/>
</dbReference>
<dbReference type="InterPro" id="IPR031137">
    <property type="entry name" value="GRF"/>
</dbReference>
<dbReference type="OMA" id="HRQANWI"/>
<dbReference type="OrthoDB" id="1927209at2759"/>
<dbReference type="EMBL" id="LFYR01002110">
    <property type="protein sequence ID" value="KMZ56949.1"/>
    <property type="molecule type" value="Genomic_DNA"/>
</dbReference>
<dbReference type="GO" id="GO:0006355">
    <property type="term" value="P:regulation of DNA-templated transcription"/>
    <property type="evidence" value="ECO:0007669"/>
    <property type="project" value="InterPro"/>
</dbReference>
<organism evidence="9 10">
    <name type="scientific">Zostera marina</name>
    <name type="common">Eelgrass</name>
    <dbReference type="NCBI Taxonomy" id="29655"/>
    <lineage>
        <taxon>Eukaryota</taxon>
        <taxon>Viridiplantae</taxon>
        <taxon>Streptophyta</taxon>
        <taxon>Embryophyta</taxon>
        <taxon>Tracheophyta</taxon>
        <taxon>Spermatophyta</taxon>
        <taxon>Magnoliopsida</taxon>
        <taxon>Liliopsida</taxon>
        <taxon>Zosteraceae</taxon>
        <taxon>Zostera</taxon>
    </lineage>
</organism>
<evidence type="ECO:0000256" key="4">
    <source>
        <dbReference type="PROSITE-ProRule" id="PRU01002"/>
    </source>
</evidence>
<dbReference type="AlphaFoldDB" id="A0A0K9NJK3"/>
<feature type="compositionally biased region" description="Basic and acidic residues" evidence="6">
    <location>
        <begin position="460"/>
        <end position="471"/>
    </location>
</feature>
<comment type="caution">
    <text evidence="9">The sequence shown here is derived from an EMBL/GenBank/DDBJ whole genome shotgun (WGS) entry which is preliminary data.</text>
</comment>
<sequence>MDMNVLVGSGFLKHGGRLETEHEEEEQNDEEERWRKMARCNGTTTTATTEDGKEKESLLRSNNNNSSTVFFDSQQMLSFASSPNGNTFPYHHHHLLFPPSSSSSSSYGGSSGEALGFGSGWVDLDMHGRVMCGAKSFTPSQWMELEHQATIYKCLDAKVPVPPSLLFSIQKGATPNVGYTGYSPASFRPTNTFGWGSLPVRFSNGGDPEPGRCRRTDGKKWRCSRDAVVDQKYCERHLNRGRHRSRKPVEGQPGHGKTIMAATSSEKETKPSSATPFHRRCSDARTQQISFLEETSRNPNFGLLGKSGGQGCEEPPRQKKKKQPAPQSQPPPQQQQSSSFRHFMDAWSKNQSDRPATIWPDVEQTQLSISIPNSSLDPVEIQRQEENWAPISWEAAPSMGGPLGEALNGNSISKNNNTANTTLNLLTYGWDSNSSPTGVLQKTAFGSLSNSTANSPRAGSHCDEPHSRHMGLDLQNSSSMRL</sequence>
<feature type="domain" description="WRC" evidence="8">
    <location>
        <begin position="207"/>
        <end position="251"/>
    </location>
</feature>
<dbReference type="GO" id="GO:0005524">
    <property type="term" value="F:ATP binding"/>
    <property type="evidence" value="ECO:0007669"/>
    <property type="project" value="UniProtKB-UniRule"/>
</dbReference>
<comment type="similarity">
    <text evidence="2 5">Belongs to the GRF family.</text>
</comment>
<keyword evidence="5" id="KW-0805">Transcription regulation</keyword>
<keyword evidence="5" id="KW-0010">Activator</keyword>
<dbReference type="PANTHER" id="PTHR31602:SF42">
    <property type="entry name" value="GROWTH-REGULATING FACTOR 2"/>
    <property type="match status" value="1"/>
</dbReference>
<comment type="domain">
    <text evidence="5">The QLQ domain and WRC domain may be involved in protein-protein interaction and DNA-binding, respectively.</text>
</comment>
<evidence type="ECO:0000313" key="9">
    <source>
        <dbReference type="EMBL" id="KMZ56949.1"/>
    </source>
</evidence>
<comment type="subcellular location">
    <subcellularLocation>
        <location evidence="1 4 5">Nucleus</location>
    </subcellularLocation>
</comment>
<dbReference type="GO" id="GO:0005634">
    <property type="term" value="C:nucleus"/>
    <property type="evidence" value="ECO:0007669"/>
    <property type="project" value="UniProtKB-SubCell"/>
</dbReference>
<dbReference type="Proteomes" id="UP000036987">
    <property type="component" value="Unassembled WGS sequence"/>
</dbReference>